<dbReference type="PROSITE" id="PS50122">
    <property type="entry name" value="CHEB"/>
    <property type="match status" value="1"/>
</dbReference>
<dbReference type="Pfam" id="PF01339">
    <property type="entry name" value="CheB_methylest"/>
    <property type="match status" value="1"/>
</dbReference>
<evidence type="ECO:0000256" key="9">
    <source>
        <dbReference type="SAM" id="Coils"/>
    </source>
</evidence>
<feature type="active site" evidence="7">
    <location>
        <position position="152"/>
    </location>
</feature>
<dbReference type="PROSITE" id="PS50110">
    <property type="entry name" value="RESPONSE_REGULATORY"/>
    <property type="match status" value="1"/>
</dbReference>
<feature type="active site" evidence="7">
    <location>
        <position position="60"/>
    </location>
</feature>
<evidence type="ECO:0000313" key="15">
    <source>
        <dbReference type="EMBL" id="MCY0389239.1"/>
    </source>
</evidence>
<feature type="domain" description="Histidine kinase" evidence="10">
    <location>
        <begin position="1019"/>
        <end position="1238"/>
    </location>
</feature>
<dbReference type="InterPro" id="IPR035909">
    <property type="entry name" value="CheB_C"/>
</dbReference>
<dbReference type="Pfam" id="PF13426">
    <property type="entry name" value="PAS_9"/>
    <property type="match status" value="1"/>
</dbReference>
<keyword evidence="3 7" id="KW-0145">Chemotaxis</keyword>
<dbReference type="SUPFAM" id="SSF55874">
    <property type="entry name" value="ATPase domain of HSP90 chaperone/DNA topoisomerase II/histidine kinase"/>
    <property type="match status" value="1"/>
</dbReference>
<dbReference type="SMART" id="SM00448">
    <property type="entry name" value="REC"/>
    <property type="match status" value="1"/>
</dbReference>
<dbReference type="CDD" id="cd02440">
    <property type="entry name" value="AdoMet_MTases"/>
    <property type="match status" value="1"/>
</dbReference>
<dbReference type="SMART" id="SM00138">
    <property type="entry name" value="MeTrc"/>
    <property type="match status" value="1"/>
</dbReference>
<dbReference type="InterPro" id="IPR000014">
    <property type="entry name" value="PAS"/>
</dbReference>
<feature type="modified residue" description="4-aspartylphosphate" evidence="8">
    <location>
        <position position="1307"/>
    </location>
</feature>
<evidence type="ECO:0000259" key="10">
    <source>
        <dbReference type="PROSITE" id="PS50109"/>
    </source>
</evidence>
<dbReference type="Pfam" id="PF00512">
    <property type="entry name" value="HisKA"/>
    <property type="match status" value="1"/>
</dbReference>
<dbReference type="PROSITE" id="PS50112">
    <property type="entry name" value="PAS"/>
    <property type="match status" value="1"/>
</dbReference>
<evidence type="ECO:0000256" key="8">
    <source>
        <dbReference type="PROSITE-ProRule" id="PRU00169"/>
    </source>
</evidence>
<evidence type="ECO:0000256" key="3">
    <source>
        <dbReference type="ARBA" id="ARBA00022500"/>
    </source>
</evidence>
<accession>A0ABT3ZRR0</accession>
<dbReference type="InterPro" id="IPR036097">
    <property type="entry name" value="HisK_dim/P_sf"/>
</dbReference>
<dbReference type="InterPro" id="IPR022642">
    <property type="entry name" value="CheR_C"/>
</dbReference>
<dbReference type="Pfam" id="PF01739">
    <property type="entry name" value="CheR"/>
    <property type="match status" value="1"/>
</dbReference>
<name>A0ABT3ZRR0_9BURK</name>
<feature type="active site" evidence="7">
    <location>
        <position position="33"/>
    </location>
</feature>
<reference evidence="15" key="1">
    <citation type="submission" date="2022-11" db="EMBL/GenBank/DDBJ databases">
        <title>Robbsia betulipollinis sp. nov., isolated from pollen of birch (Betula pendula).</title>
        <authorList>
            <person name="Shi H."/>
            <person name="Ambika Manirajan B."/>
            <person name="Ratering S."/>
            <person name="Geissler-Plaum R."/>
            <person name="Schnell S."/>
        </authorList>
    </citation>
    <scope>NUCLEOTIDE SEQUENCE</scope>
    <source>
        <strain evidence="15">Bb-Pol-6</strain>
    </source>
</reference>
<dbReference type="SUPFAM" id="SSF47757">
    <property type="entry name" value="Chemotaxis receptor methyltransferase CheR, N-terminal domain"/>
    <property type="match status" value="1"/>
</dbReference>
<dbReference type="Gene3D" id="3.40.50.150">
    <property type="entry name" value="Vaccinia Virus protein VP39"/>
    <property type="match status" value="1"/>
</dbReference>
<dbReference type="Gene3D" id="3.30.450.20">
    <property type="entry name" value="PAS domain"/>
    <property type="match status" value="2"/>
</dbReference>
<dbReference type="InterPro" id="IPR036804">
    <property type="entry name" value="CheR_N_sf"/>
</dbReference>
<dbReference type="InterPro" id="IPR022641">
    <property type="entry name" value="CheR_N"/>
</dbReference>
<dbReference type="SUPFAM" id="SSF53335">
    <property type="entry name" value="S-adenosyl-L-methionine-dependent methyltransferases"/>
    <property type="match status" value="1"/>
</dbReference>
<evidence type="ECO:0000256" key="5">
    <source>
        <dbReference type="ARBA" id="ARBA00022679"/>
    </source>
</evidence>
<dbReference type="Gene3D" id="3.40.50.180">
    <property type="entry name" value="Methylesterase CheB, C-terminal domain"/>
    <property type="match status" value="1"/>
</dbReference>
<dbReference type="InterPro" id="IPR050903">
    <property type="entry name" value="Bact_Chemotaxis_MeTrfase"/>
</dbReference>
<dbReference type="PANTHER" id="PTHR24422:SF27">
    <property type="entry name" value="PROTEIN-GLUTAMATE O-METHYLTRANSFERASE"/>
    <property type="match status" value="1"/>
</dbReference>
<evidence type="ECO:0000256" key="4">
    <source>
        <dbReference type="ARBA" id="ARBA00022603"/>
    </source>
</evidence>
<dbReference type="InterPro" id="IPR003594">
    <property type="entry name" value="HATPase_dom"/>
</dbReference>
<keyword evidence="16" id="KW-1185">Reference proteome</keyword>
<sequence length="1377" mass="152105">MVDEDNGNPSSPEDDTYIKRSVLDFAVVGIGASSGGIPALVRFFENMPDSPGMAFVLVLHLSPAHESSIAEILRRVTKLPTRQVTEETAIEVNHVYVIPPAYTLLMNDGKLELRAGEIMKGPRTSIDIFFRTLALAHGEQAISVILSGNGADGSVGIQRIKECGGLAFAQTPDDAEYDSMPSCAIATGLIDFVMPVADMPAKLVALWQNAQAIALPGLWLKPGVGKKVEGVSPEESEHALRGVMAKLYARTGHDFTHYKRATILRRIERRLQVNGLRDTPAYLDFLSAYPEETAGLLKDLLISVTNFFRDRLAFEALERAVIDHLASPDRAEQPLRAWVAGCATGEEAYSLAVLLCDHIASPQQRDNIQIFATDIDEPALAFARGGLYPESIAVDIPPAWLRHFFSRENNGYRIKKIIRNKVLFSPHNILRDPPFSRLDLVCCRNLLIYLEREAQQAVLETFHFALKPGGFLFLGSSESADMAGTLFSVIDKKNRIYRANVVSRPRTYLSSKALADDGGKRPYKESVSPYPHRDAIPFGDAHQLLLSQYAPPSVLIDAAYNIVHITDRVDQFLRYVSGVPTLNLLTLVHPDLRLDLRTALYQAVKSGTSVDARRRGFSLRDGVVNVNITAKPVSIEDRKYILVLFDAVGSTIDTGMETGAGHSVVIAQLEEEVRNLKQQLQETIDDADFSSQELKASNEEFQSVNEELRSASEELETSKEELQSINEELITVNAELKTKVDESAKANEDLQNLIASSDIPTIFVDCELRIKRFTPRALNLFRLITSDIERPLRDITHDLQWETLVEDLHETLRSNRVVEREIESINKRFYIARISPYRTGADEVQGAVLTFVDVTRLRDAEARARATETRMQRVAQSLKDYAIVMLDPHGTLVTWNLGAEKIFGYTEAEAMGAHGSRIFRTESREEGTFEAEMHNALTQGRVEDERWYVDKDGTPVFCSGITVPLYTEAGTFEGFAKIARNMTQQQRLAHYRAKRLVREKEVRQASQQANHLKDEFLAIMSHELKHPLNLISVNAELASRLPGVQGYGLMERALGTISKAVKSQAKIIEDLLDLSRVNTGKLALNRAPFDIVPCIQSIVKAAGEAAAAKRITMTFDSSAPSLPVFADGVRIEQIIWNLVSNALKFTPVDGRIRLHATVEGSCARLDVADSGDGIDPAFLPLVFDLFKQANGRPQSMGGLGIGLALVKELASAHGGRVEARSAGIGQGTKFSVWIPLQDRQQQDPDPSRPMVPSLHGWHILLVDDMPESIEALGALLETDGAIVTVAPAAEAARQLRDGKAYDLLIADPGMSEMRGHPLGTTLKSLPSDRKLVTVALTIFGQPHDVQEALEAGFDTYLVKPVSLGEVQRVVAEFLSHR</sequence>
<dbReference type="Gene3D" id="3.40.50.2300">
    <property type="match status" value="1"/>
</dbReference>
<feature type="domain" description="PAS" evidence="12">
    <location>
        <begin position="867"/>
        <end position="940"/>
    </location>
</feature>
<dbReference type="InterPro" id="IPR011006">
    <property type="entry name" value="CheY-like_superfamily"/>
</dbReference>
<feature type="domain" description="CheB-type methylesterase" evidence="13">
    <location>
        <begin position="27"/>
        <end position="205"/>
    </location>
</feature>
<dbReference type="InterPro" id="IPR036890">
    <property type="entry name" value="HATPase_C_sf"/>
</dbReference>
<dbReference type="Pfam" id="PF02518">
    <property type="entry name" value="HATPase_c"/>
    <property type="match status" value="1"/>
</dbReference>
<evidence type="ECO:0000256" key="2">
    <source>
        <dbReference type="ARBA" id="ARBA00001541"/>
    </source>
</evidence>
<dbReference type="SMART" id="SM00388">
    <property type="entry name" value="HisKA"/>
    <property type="match status" value="1"/>
</dbReference>
<evidence type="ECO:0000259" key="13">
    <source>
        <dbReference type="PROSITE" id="PS50122"/>
    </source>
</evidence>
<keyword evidence="7" id="KW-0378">Hydrolase</keyword>
<dbReference type="SMART" id="SM00091">
    <property type="entry name" value="PAS"/>
    <property type="match status" value="3"/>
</dbReference>
<dbReference type="Proteomes" id="UP001082899">
    <property type="component" value="Unassembled WGS sequence"/>
</dbReference>
<gene>
    <name evidence="15" type="ORF">OVY01_19000</name>
</gene>
<comment type="catalytic activity">
    <reaction evidence="2">
        <text>L-glutamyl-[protein] + S-adenosyl-L-methionine = [protein]-L-glutamate 5-O-methyl ester + S-adenosyl-L-homocysteine</text>
        <dbReference type="Rhea" id="RHEA:24452"/>
        <dbReference type="Rhea" id="RHEA-COMP:10208"/>
        <dbReference type="Rhea" id="RHEA-COMP:10311"/>
        <dbReference type="ChEBI" id="CHEBI:29973"/>
        <dbReference type="ChEBI" id="CHEBI:57856"/>
        <dbReference type="ChEBI" id="CHEBI:59789"/>
        <dbReference type="ChEBI" id="CHEBI:82795"/>
        <dbReference type="EC" id="2.1.1.80"/>
    </reaction>
</comment>
<dbReference type="PANTHER" id="PTHR24422">
    <property type="entry name" value="CHEMOTAXIS PROTEIN METHYLTRANSFERASE"/>
    <property type="match status" value="1"/>
</dbReference>
<dbReference type="PROSITE" id="PS50123">
    <property type="entry name" value="CHER"/>
    <property type="match status" value="1"/>
</dbReference>
<evidence type="ECO:0000256" key="7">
    <source>
        <dbReference type="PROSITE-ProRule" id="PRU00050"/>
    </source>
</evidence>
<evidence type="ECO:0000256" key="6">
    <source>
        <dbReference type="ARBA" id="ARBA00022691"/>
    </source>
</evidence>
<feature type="domain" description="Response regulatory" evidence="11">
    <location>
        <begin position="1258"/>
        <end position="1374"/>
    </location>
</feature>
<dbReference type="EMBL" id="JAPMXC010000010">
    <property type="protein sequence ID" value="MCY0389239.1"/>
    <property type="molecule type" value="Genomic_DNA"/>
</dbReference>
<evidence type="ECO:0000313" key="16">
    <source>
        <dbReference type="Proteomes" id="UP001082899"/>
    </source>
</evidence>
<dbReference type="InterPro" id="IPR001789">
    <property type="entry name" value="Sig_transdc_resp-reg_receiver"/>
</dbReference>
<organism evidence="15 16">
    <name type="scientific">Robbsia betulipollinis</name>
    <dbReference type="NCBI Taxonomy" id="2981849"/>
    <lineage>
        <taxon>Bacteria</taxon>
        <taxon>Pseudomonadati</taxon>
        <taxon>Pseudomonadota</taxon>
        <taxon>Betaproteobacteria</taxon>
        <taxon>Burkholderiales</taxon>
        <taxon>Burkholderiaceae</taxon>
        <taxon>Robbsia</taxon>
    </lineage>
</organism>
<evidence type="ECO:0000259" key="11">
    <source>
        <dbReference type="PROSITE" id="PS50110"/>
    </source>
</evidence>
<keyword evidence="6" id="KW-0949">S-adenosyl-L-methionine</keyword>
<feature type="coiled-coil region" evidence="9">
    <location>
        <begin position="666"/>
        <end position="753"/>
    </location>
</feature>
<dbReference type="SUPFAM" id="SSF52172">
    <property type="entry name" value="CheY-like"/>
    <property type="match status" value="1"/>
</dbReference>
<keyword evidence="9" id="KW-0175">Coiled coil</keyword>
<evidence type="ECO:0000259" key="14">
    <source>
        <dbReference type="PROSITE" id="PS50123"/>
    </source>
</evidence>
<dbReference type="PROSITE" id="PS50109">
    <property type="entry name" value="HIS_KIN"/>
    <property type="match status" value="1"/>
</dbReference>
<dbReference type="InterPro" id="IPR003661">
    <property type="entry name" value="HisK_dim/P_dom"/>
</dbReference>
<evidence type="ECO:0000259" key="12">
    <source>
        <dbReference type="PROSITE" id="PS50112"/>
    </source>
</evidence>
<dbReference type="InterPro" id="IPR000673">
    <property type="entry name" value="Sig_transdc_resp-reg_Me-estase"/>
</dbReference>
<dbReference type="Pfam" id="PF13596">
    <property type="entry name" value="PAS_10"/>
    <property type="match status" value="1"/>
</dbReference>
<proteinExistence type="predicted"/>
<dbReference type="SUPFAM" id="SSF52738">
    <property type="entry name" value="Methylesterase CheB, C-terminal domain"/>
    <property type="match status" value="1"/>
</dbReference>
<dbReference type="CDD" id="cd16434">
    <property type="entry name" value="CheB-CheR_fusion"/>
    <property type="match status" value="1"/>
</dbReference>
<dbReference type="InterPro" id="IPR035965">
    <property type="entry name" value="PAS-like_dom_sf"/>
</dbReference>
<dbReference type="SUPFAM" id="SSF47384">
    <property type="entry name" value="Homodimeric domain of signal transducing histidine kinase"/>
    <property type="match status" value="1"/>
</dbReference>
<dbReference type="InterPro" id="IPR005467">
    <property type="entry name" value="His_kinase_dom"/>
</dbReference>
<dbReference type="SMART" id="SM00387">
    <property type="entry name" value="HATPase_c"/>
    <property type="match status" value="1"/>
</dbReference>
<keyword evidence="4" id="KW-0489">Methyltransferase</keyword>
<dbReference type="CDD" id="cd00130">
    <property type="entry name" value="PAS"/>
    <property type="match status" value="1"/>
</dbReference>
<dbReference type="Pfam" id="PF03705">
    <property type="entry name" value="CheR_N"/>
    <property type="match status" value="1"/>
</dbReference>
<dbReference type="Gene3D" id="1.10.155.10">
    <property type="entry name" value="Chemotaxis receptor methyltransferase CheR, N-terminal domain"/>
    <property type="match status" value="1"/>
</dbReference>
<dbReference type="Gene3D" id="1.10.287.130">
    <property type="match status" value="1"/>
</dbReference>
<comment type="caution">
    <text evidence="15">The sequence shown here is derived from an EMBL/GenBank/DDBJ whole genome shotgun (WGS) entry which is preliminary data.</text>
</comment>
<dbReference type="InterPro" id="IPR000780">
    <property type="entry name" value="CheR_MeTrfase"/>
</dbReference>
<dbReference type="InterPro" id="IPR029063">
    <property type="entry name" value="SAM-dependent_MTases_sf"/>
</dbReference>
<feature type="domain" description="CheR-type methyltransferase" evidence="14">
    <location>
        <begin position="247"/>
        <end position="479"/>
    </location>
</feature>
<keyword evidence="8" id="KW-0597">Phosphoprotein</keyword>
<dbReference type="RefSeq" id="WP_267849140.1">
    <property type="nucleotide sequence ID" value="NZ_JAPMXC010000010.1"/>
</dbReference>
<dbReference type="PRINTS" id="PR00996">
    <property type="entry name" value="CHERMTFRASE"/>
</dbReference>
<protein>
    <submittedName>
        <fullName evidence="15">PAS domain-containing protein</fullName>
    </submittedName>
</protein>
<keyword evidence="5" id="KW-0808">Transferase</keyword>
<evidence type="ECO:0000256" key="1">
    <source>
        <dbReference type="ARBA" id="ARBA00000085"/>
    </source>
</evidence>
<comment type="catalytic activity">
    <reaction evidence="1">
        <text>ATP + protein L-histidine = ADP + protein N-phospho-L-histidine.</text>
        <dbReference type="EC" id="2.7.13.3"/>
    </reaction>
</comment>
<dbReference type="Pfam" id="PF00072">
    <property type="entry name" value="Response_reg"/>
    <property type="match status" value="1"/>
</dbReference>
<dbReference type="NCBIfam" id="TIGR00229">
    <property type="entry name" value="sensory_box"/>
    <property type="match status" value="1"/>
</dbReference>
<dbReference type="Gene3D" id="3.30.565.10">
    <property type="entry name" value="Histidine kinase-like ATPase, C-terminal domain"/>
    <property type="match status" value="1"/>
</dbReference>
<dbReference type="SUPFAM" id="SSF55785">
    <property type="entry name" value="PYP-like sensor domain (PAS domain)"/>
    <property type="match status" value="2"/>
</dbReference>
<dbReference type="CDD" id="cd00082">
    <property type="entry name" value="HisKA"/>
    <property type="match status" value="1"/>
</dbReference>